<dbReference type="PROSITE" id="PS00139">
    <property type="entry name" value="THIOL_PROTEASE_CYS"/>
    <property type="match status" value="1"/>
</dbReference>
<evidence type="ECO:0000256" key="5">
    <source>
        <dbReference type="PIRSR" id="PIRSR622684-1"/>
    </source>
</evidence>
<evidence type="ECO:0000256" key="1">
    <source>
        <dbReference type="ARBA" id="ARBA00007623"/>
    </source>
</evidence>
<dbReference type="PANTHER" id="PTHR10183">
    <property type="entry name" value="CALPAIN"/>
    <property type="match status" value="1"/>
</dbReference>
<gene>
    <name evidence="9" type="ORF">PTSG_00065</name>
</gene>
<dbReference type="Pfam" id="PF00648">
    <property type="entry name" value="Peptidase_C2"/>
    <property type="match status" value="1"/>
</dbReference>
<keyword evidence="3" id="KW-0378">Hydrolase</keyword>
<dbReference type="GO" id="GO:0004198">
    <property type="term" value="F:calcium-dependent cysteine-type endopeptidase activity"/>
    <property type="evidence" value="ECO:0007669"/>
    <property type="project" value="InterPro"/>
</dbReference>
<feature type="domain" description="Calpain catalytic" evidence="8">
    <location>
        <begin position="322"/>
        <end position="511"/>
    </location>
</feature>
<dbReference type="InterPro" id="IPR038765">
    <property type="entry name" value="Papain-like_cys_pep_sf"/>
</dbReference>
<sequence length="551" mass="62205">MAEKRELAEGVFVLQERLEDPTRIRYEILNETDATLDMTINLEGSENVSFREGKLEICVTVEPKSQRYAGTMFVTDPRKGWKLACKFNWTATRQVPAGSAPKSVRGDNDSNTTPDADNGAGGPKLPDVTVAPQRPADEDRRPDPHIHPREIDIPYPEDQRRKKDVSTPRSPRDDAAAPNVHRKPLEEGVTLVRTQYQNPTKFDFEVENTLCEALEFTLSIEGSANIAFADGSLVATKTVEPENTTFIGQCSISNPKAAWSLNSKFSWKRVPPSREYQQKKIREQQQRIADELEAYRKTPLFDGDDRLSLGELITECKKYSVKFIDTEFLPAESQIFTEDSEYRDPDTPIVWRRASEFFAGKDYDVFVKGVEPADIKQGRLGDCWLMCALASIAEREERILKIFQSPRSTATQTRNAVGAYQVRLCKNGEWWLIRLDDYFPCLPGQGPVFSRSHGNELWVLLLEKAFAKICGCYDMLRGGLACEALMDITGCPTRDFKMDETGTEDLWEMLKAEDERDNIMTCSVPGEDKWSNVAGRDLGGPGLVSGAAWWR</sequence>
<dbReference type="PANTHER" id="PTHR10183:SF379">
    <property type="entry name" value="CALPAIN-5"/>
    <property type="match status" value="1"/>
</dbReference>
<dbReference type="PROSITE" id="PS50203">
    <property type="entry name" value="CALPAIN_CAT"/>
    <property type="match status" value="1"/>
</dbReference>
<dbReference type="GO" id="GO:0006508">
    <property type="term" value="P:proteolysis"/>
    <property type="evidence" value="ECO:0007669"/>
    <property type="project" value="UniProtKB-KW"/>
</dbReference>
<dbReference type="MEROPS" id="C02.010"/>
<dbReference type="InterPro" id="IPR000169">
    <property type="entry name" value="Pept_cys_AS"/>
</dbReference>
<comment type="caution">
    <text evidence="6">Lacks conserved residue(s) required for the propagation of feature annotation.</text>
</comment>
<accession>F2TVF3</accession>
<evidence type="ECO:0000256" key="4">
    <source>
        <dbReference type="ARBA" id="ARBA00022807"/>
    </source>
</evidence>
<dbReference type="InterPro" id="IPR001300">
    <property type="entry name" value="Peptidase_C2_calpain_cat"/>
</dbReference>
<dbReference type="InterPro" id="IPR022684">
    <property type="entry name" value="Calpain_cysteine_protease"/>
</dbReference>
<evidence type="ECO:0000259" key="8">
    <source>
        <dbReference type="PROSITE" id="PS50203"/>
    </source>
</evidence>
<dbReference type="EMBL" id="GL832955">
    <property type="protein sequence ID" value="EGD72049.1"/>
    <property type="molecule type" value="Genomic_DNA"/>
</dbReference>
<dbReference type="PRINTS" id="PR00704">
    <property type="entry name" value="CALPAIN"/>
</dbReference>
<keyword evidence="4" id="KW-0788">Thiol protease</keyword>
<dbReference type="AlphaFoldDB" id="F2TVF3"/>
<dbReference type="InParanoid" id="F2TVF3"/>
<name>F2TVF3_SALR5</name>
<proteinExistence type="inferred from homology"/>
<evidence type="ECO:0000256" key="2">
    <source>
        <dbReference type="ARBA" id="ARBA00022670"/>
    </source>
</evidence>
<feature type="region of interest" description="Disordered" evidence="7">
    <location>
        <begin position="96"/>
        <end position="186"/>
    </location>
</feature>
<dbReference type="GeneID" id="16067846"/>
<dbReference type="RefSeq" id="XP_004998621.1">
    <property type="nucleotide sequence ID" value="XM_004998564.1"/>
</dbReference>
<keyword evidence="10" id="KW-1185">Reference proteome</keyword>
<evidence type="ECO:0000313" key="10">
    <source>
        <dbReference type="Proteomes" id="UP000007799"/>
    </source>
</evidence>
<dbReference type="SMART" id="SM00230">
    <property type="entry name" value="CysPc"/>
    <property type="match status" value="1"/>
</dbReference>
<feature type="compositionally biased region" description="Basic and acidic residues" evidence="7">
    <location>
        <begin position="135"/>
        <end position="175"/>
    </location>
</feature>
<organism evidence="10">
    <name type="scientific">Salpingoeca rosetta (strain ATCC 50818 / BSB-021)</name>
    <dbReference type="NCBI Taxonomy" id="946362"/>
    <lineage>
        <taxon>Eukaryota</taxon>
        <taxon>Choanoflagellata</taxon>
        <taxon>Craspedida</taxon>
        <taxon>Salpingoecidae</taxon>
        <taxon>Salpingoeca</taxon>
    </lineage>
</organism>
<dbReference type="SUPFAM" id="SSF54001">
    <property type="entry name" value="Cysteine proteinases"/>
    <property type="match status" value="1"/>
</dbReference>
<evidence type="ECO:0000256" key="3">
    <source>
        <dbReference type="ARBA" id="ARBA00022801"/>
    </source>
</evidence>
<reference evidence="9" key="1">
    <citation type="submission" date="2009-08" db="EMBL/GenBank/DDBJ databases">
        <title>Annotation of Salpingoeca rosetta.</title>
        <authorList>
            <consortium name="The Broad Institute Genome Sequencing Platform"/>
            <person name="Russ C."/>
            <person name="Cuomo C."/>
            <person name="Burger G."/>
            <person name="Gray M.W."/>
            <person name="Holland P.W.H."/>
            <person name="King N."/>
            <person name="Lang F.B.F."/>
            <person name="Roger A.J."/>
            <person name="Ruiz-Trillo I."/>
            <person name="Young S.K."/>
            <person name="Zeng Q."/>
            <person name="Gargeya S."/>
            <person name="Alvarado L."/>
            <person name="Berlin A."/>
            <person name="Chapman S.B."/>
            <person name="Chen Z."/>
            <person name="Freedman E."/>
            <person name="Gellesch M."/>
            <person name="Goldberg J."/>
            <person name="Griggs A."/>
            <person name="Gujja S."/>
            <person name="Heilman E."/>
            <person name="Heiman D."/>
            <person name="Howarth C."/>
            <person name="Mehta T."/>
            <person name="Neiman D."/>
            <person name="Pearson M."/>
            <person name="Roberts A."/>
            <person name="Saif S."/>
            <person name="Shea T."/>
            <person name="Shenoy N."/>
            <person name="Sisk P."/>
            <person name="Stolte C."/>
            <person name="Sykes S."/>
            <person name="White J."/>
            <person name="Yandava C."/>
            <person name="Haas B."/>
            <person name="Nusbaum C."/>
            <person name="Birren B."/>
        </authorList>
    </citation>
    <scope>NUCLEOTIDE SEQUENCE [LARGE SCALE GENOMIC DNA]</scope>
    <source>
        <strain evidence="9">ATCC 50818</strain>
    </source>
</reference>
<dbReference type="KEGG" id="sre:PTSG_00065"/>
<dbReference type="Proteomes" id="UP000007799">
    <property type="component" value="Unassembled WGS sequence"/>
</dbReference>
<keyword evidence="2" id="KW-0645">Protease</keyword>
<evidence type="ECO:0000313" key="9">
    <source>
        <dbReference type="EMBL" id="EGD72049.1"/>
    </source>
</evidence>
<dbReference type="OrthoDB" id="268518at2759"/>
<feature type="active site" evidence="5">
    <location>
        <position position="383"/>
    </location>
</feature>
<comment type="similarity">
    <text evidence="1">Belongs to the peptidase C2 family.</text>
</comment>
<protein>
    <recommendedName>
        <fullName evidence="8">Calpain catalytic domain-containing protein</fullName>
    </recommendedName>
</protein>
<evidence type="ECO:0000256" key="6">
    <source>
        <dbReference type="PROSITE-ProRule" id="PRU00239"/>
    </source>
</evidence>
<dbReference type="eggNOG" id="KOG0045">
    <property type="taxonomic scope" value="Eukaryota"/>
</dbReference>
<evidence type="ECO:0000256" key="7">
    <source>
        <dbReference type="SAM" id="MobiDB-lite"/>
    </source>
</evidence>